<proteinExistence type="predicted"/>
<evidence type="ECO:0000313" key="8">
    <source>
        <dbReference type="EMBL" id="MED6217019.1"/>
    </source>
</evidence>
<accession>A0ABU6Z5Z5</accession>
<dbReference type="SMART" id="SM00255">
    <property type="entry name" value="TIR"/>
    <property type="match status" value="1"/>
</dbReference>
<dbReference type="Pfam" id="PF23282">
    <property type="entry name" value="WHD_ROQ1"/>
    <property type="match status" value="1"/>
</dbReference>
<dbReference type="PRINTS" id="PR00364">
    <property type="entry name" value="DISEASERSIST"/>
</dbReference>
<dbReference type="Pfam" id="PF01582">
    <property type="entry name" value="TIR"/>
    <property type="match status" value="1"/>
</dbReference>
<keyword evidence="4" id="KW-0378">Hydrolase</keyword>
<keyword evidence="3" id="KW-0677">Repeat</keyword>
<dbReference type="Pfam" id="PF20160">
    <property type="entry name" value="C-JID"/>
    <property type="match status" value="1"/>
</dbReference>
<name>A0ABU6Z5Z5_9FABA</name>
<dbReference type="Pfam" id="PF00931">
    <property type="entry name" value="NB-ARC"/>
    <property type="match status" value="1"/>
</dbReference>
<gene>
    <name evidence="8" type="ORF">PIB30_013490</name>
</gene>
<dbReference type="Gene3D" id="3.40.50.300">
    <property type="entry name" value="P-loop containing nucleotide triphosphate hydrolases"/>
    <property type="match status" value="1"/>
</dbReference>
<protein>
    <recommendedName>
        <fullName evidence="1">ADP-ribosyl cyclase/cyclic ADP-ribose hydrolase</fullName>
        <ecNumber evidence="1">3.2.2.6</ecNumber>
    </recommendedName>
</protein>
<dbReference type="EMBL" id="JASCZI010271895">
    <property type="protein sequence ID" value="MED6217019.1"/>
    <property type="molecule type" value="Genomic_DNA"/>
</dbReference>
<dbReference type="InterPro" id="IPR000157">
    <property type="entry name" value="TIR_dom"/>
</dbReference>
<keyword evidence="2" id="KW-0433">Leucine-rich repeat</keyword>
<dbReference type="InterPro" id="IPR058192">
    <property type="entry name" value="WHD_ROQ1-like"/>
</dbReference>
<dbReference type="PANTHER" id="PTHR11017">
    <property type="entry name" value="LEUCINE-RICH REPEAT-CONTAINING PROTEIN"/>
    <property type="match status" value="1"/>
</dbReference>
<evidence type="ECO:0000256" key="6">
    <source>
        <dbReference type="ARBA" id="ARBA00047304"/>
    </source>
</evidence>
<dbReference type="PANTHER" id="PTHR11017:SF243">
    <property type="entry name" value="ADP-RIBOSYL CYCLASE_CYCLIC ADP-RIBOSE HYDROLASE"/>
    <property type="match status" value="1"/>
</dbReference>
<evidence type="ECO:0000256" key="1">
    <source>
        <dbReference type="ARBA" id="ARBA00011982"/>
    </source>
</evidence>
<sequence length="1103" mass="125564">MATKNNAKRYDVFISFRGEDTRNNFTSHLVSAMSEKSIKTYVDFEIERGDEISQALITAIEDSNVSVIVFSQNYASSRWCLHELTKILECKKNLGRVVVPVFYKINPSNVRKQKKNQALPKHDDNEEQYLCALADGKVHQWTAALTEAANLAGWDSRNYRDDADLVKDIVNDILRKLECEYPIEFKDLVGIDENCRSIELLIEKFPVIGIWGMGGIGKTTLAKVVFTKLCSQYESCCFLENVREQSKKHGLNYLHNKLLSELLKEEHPTTSKVVGSTFVMRRLLSKKVLIVLDDVTSFEQLEYLAREFDSFGAGSRVIITTRDKHLLILGRVNEIHEVKELNFQDSLKLFSLNAFKDYFNNPHMEEYKELAERAVVYTKGNPLALKVLGSLFHSKSVEICESVLKKLKKYPNLHIQNVLKLSYDDLDDAEKDIFLDIAFFFVGETKDHAIRILDACDLYATSGIETLQDKALVTILKDNTIQMHDLIQEMGWEIVRQEAIKDPGRRRRLRDTEEVYDGTDAVEGIAVDVSKIQELQLSPDIFKKMTNIRLLKFYAPLNERSCNVHLPLGLESLSHKLRCLEWNGYPSMSLPATFCPENLVVLSMPHSRVKRLWDGAQDLVNLKEIVLYASLQLMELPDLSKASKLEILDVSHCVNLYHVHPSIMSLNKIVDLILYGCKNLKSLHARAIKNLFVNGCLNLKEFSLASKELYMLDLRGTSIETLDKSIGSLSKLDKFYVCESLKHVPKDLPSMTCLRDLSLHNCTQLDDSNLQNLLDASHSVQKLILNGCFNLSEIPHNIKHLSHLEHLSIRDCVRLRHVPTLPPSVGHLDAINCSSLETIVLSSTPPRQIWRKNISISFENCVKLNEHSRISIMEHASVMMKLLASANVDIPETMHTSGTVCLPGSKVPATFKNRTTQGSTAEVELPLPSPSLDLVGLIFCVVLLPFCSNGKYEYHRIVCRWCLEDDDNRVGYTRRWYYKDIAELNSDHVYLWYEASCGKIIEAAKEESKYKCIIGNIKLSFEFYVETYKLSEPKQIGLIGIKECGVCPIHSSECDDSINKIELDHITTSIESSEEMKDKKEEPHQLKNQEKDYCDCLIGMNTS</sequence>
<dbReference type="Gene3D" id="3.80.10.10">
    <property type="entry name" value="Ribonuclease Inhibitor"/>
    <property type="match status" value="2"/>
</dbReference>
<dbReference type="SUPFAM" id="SSF52540">
    <property type="entry name" value="P-loop containing nucleoside triphosphate hydrolases"/>
    <property type="match status" value="1"/>
</dbReference>
<evidence type="ECO:0000256" key="2">
    <source>
        <dbReference type="ARBA" id="ARBA00022614"/>
    </source>
</evidence>
<evidence type="ECO:0000256" key="3">
    <source>
        <dbReference type="ARBA" id="ARBA00022737"/>
    </source>
</evidence>
<dbReference type="InterPro" id="IPR045344">
    <property type="entry name" value="C-JID"/>
</dbReference>
<comment type="caution">
    <text evidence="8">The sequence shown here is derived from an EMBL/GenBank/DDBJ whole genome shotgun (WGS) entry which is preliminary data.</text>
</comment>
<dbReference type="Gene3D" id="3.40.50.10140">
    <property type="entry name" value="Toll/interleukin-1 receptor homology (TIR) domain"/>
    <property type="match status" value="1"/>
</dbReference>
<dbReference type="InterPro" id="IPR027417">
    <property type="entry name" value="P-loop_NTPase"/>
</dbReference>
<evidence type="ECO:0000256" key="4">
    <source>
        <dbReference type="ARBA" id="ARBA00022801"/>
    </source>
</evidence>
<dbReference type="EC" id="3.2.2.6" evidence="1"/>
<dbReference type="InterPro" id="IPR002182">
    <property type="entry name" value="NB-ARC"/>
</dbReference>
<dbReference type="Proteomes" id="UP001341840">
    <property type="component" value="Unassembled WGS sequence"/>
</dbReference>
<keyword evidence="9" id="KW-1185">Reference proteome</keyword>
<evidence type="ECO:0000313" key="9">
    <source>
        <dbReference type="Proteomes" id="UP001341840"/>
    </source>
</evidence>
<dbReference type="SUPFAM" id="SSF52058">
    <property type="entry name" value="L domain-like"/>
    <property type="match status" value="1"/>
</dbReference>
<keyword evidence="5" id="KW-0520">NAD</keyword>
<evidence type="ECO:0000259" key="7">
    <source>
        <dbReference type="PROSITE" id="PS50104"/>
    </source>
</evidence>
<dbReference type="InterPro" id="IPR035897">
    <property type="entry name" value="Toll_tir_struct_dom_sf"/>
</dbReference>
<dbReference type="InterPro" id="IPR032675">
    <property type="entry name" value="LRR_dom_sf"/>
</dbReference>
<dbReference type="Gene3D" id="1.10.8.430">
    <property type="entry name" value="Helical domain of apoptotic protease-activating factors"/>
    <property type="match status" value="1"/>
</dbReference>
<reference evidence="8 9" key="1">
    <citation type="journal article" date="2023" name="Plants (Basel)">
        <title>Bridging the Gap: Combining Genomics and Transcriptomics Approaches to Understand Stylosanthes scabra, an Orphan Legume from the Brazilian Caatinga.</title>
        <authorList>
            <person name="Ferreira-Neto J.R.C."/>
            <person name="da Silva M.D."/>
            <person name="Binneck E."/>
            <person name="de Melo N.F."/>
            <person name="da Silva R.H."/>
            <person name="de Melo A.L.T.M."/>
            <person name="Pandolfi V."/>
            <person name="Bustamante F.O."/>
            <person name="Brasileiro-Vidal A.C."/>
            <person name="Benko-Iseppon A.M."/>
        </authorList>
    </citation>
    <scope>NUCLEOTIDE SEQUENCE [LARGE SCALE GENOMIC DNA]</scope>
    <source>
        <tissue evidence="8">Leaves</tissue>
    </source>
</reference>
<dbReference type="SUPFAM" id="SSF52200">
    <property type="entry name" value="Toll/Interleukin receptor TIR domain"/>
    <property type="match status" value="1"/>
</dbReference>
<comment type="catalytic activity">
    <reaction evidence="6">
        <text>NAD(+) + H2O = ADP-D-ribose + nicotinamide + H(+)</text>
        <dbReference type="Rhea" id="RHEA:16301"/>
        <dbReference type="ChEBI" id="CHEBI:15377"/>
        <dbReference type="ChEBI" id="CHEBI:15378"/>
        <dbReference type="ChEBI" id="CHEBI:17154"/>
        <dbReference type="ChEBI" id="CHEBI:57540"/>
        <dbReference type="ChEBI" id="CHEBI:57967"/>
        <dbReference type="EC" id="3.2.2.6"/>
    </reaction>
    <physiologicalReaction direction="left-to-right" evidence="6">
        <dbReference type="Rhea" id="RHEA:16302"/>
    </physiologicalReaction>
</comment>
<evidence type="ECO:0000256" key="5">
    <source>
        <dbReference type="ARBA" id="ARBA00023027"/>
    </source>
</evidence>
<dbReference type="InterPro" id="IPR044974">
    <property type="entry name" value="Disease_R_plants"/>
</dbReference>
<organism evidence="8 9">
    <name type="scientific">Stylosanthes scabra</name>
    <dbReference type="NCBI Taxonomy" id="79078"/>
    <lineage>
        <taxon>Eukaryota</taxon>
        <taxon>Viridiplantae</taxon>
        <taxon>Streptophyta</taxon>
        <taxon>Embryophyta</taxon>
        <taxon>Tracheophyta</taxon>
        <taxon>Spermatophyta</taxon>
        <taxon>Magnoliopsida</taxon>
        <taxon>eudicotyledons</taxon>
        <taxon>Gunneridae</taxon>
        <taxon>Pentapetalae</taxon>
        <taxon>rosids</taxon>
        <taxon>fabids</taxon>
        <taxon>Fabales</taxon>
        <taxon>Fabaceae</taxon>
        <taxon>Papilionoideae</taxon>
        <taxon>50 kb inversion clade</taxon>
        <taxon>dalbergioids sensu lato</taxon>
        <taxon>Dalbergieae</taxon>
        <taxon>Pterocarpus clade</taxon>
        <taxon>Stylosanthes</taxon>
    </lineage>
</organism>
<dbReference type="InterPro" id="IPR042197">
    <property type="entry name" value="Apaf_helical"/>
</dbReference>
<feature type="domain" description="TIR" evidence="7">
    <location>
        <begin position="8"/>
        <end position="177"/>
    </location>
</feature>
<dbReference type="PROSITE" id="PS50104">
    <property type="entry name" value="TIR"/>
    <property type="match status" value="1"/>
</dbReference>